<evidence type="ECO:0000256" key="3">
    <source>
        <dbReference type="PIRSR" id="PIRSR001434-2"/>
    </source>
</evidence>
<dbReference type="InterPro" id="IPR015421">
    <property type="entry name" value="PyrdxlP-dep_Trfase_major"/>
</dbReference>
<sequence>MSNGDKKYKARILGNRQLSPETLMMGYGFSPELSEGSLKPPVFHTSTFVFQSAEEGKAFFELAYGLRQKEETEEIGLIYSRINNPNLEVLEDRLAVWDKAEKSLVFASGMAAISTSLWSYLTPGDALVHSEPVYGGTEYLVHNILPSFGIKRVGFNAEEGTAGMNTAVADAKKLADETGGRVGAIYLETPANPTNGLVDIAAARKHSEALAKDGKRPPVIVDNTFLGPLWQTPLELGADLTVTSLTKYVGGHSDLIAGSCSGAESWTGPVQVMRTILGTMGDAHTGWMLLRSLETLKLRMEASTTGARKVADFLHGHDKVKSVWYLDYLPKDHPDREIYDRQCGAPGSTFSFEVNGGEAEAFKVLNALKIIKLAVSLGGTETLASHPAAMTHSDVPPKERLRLGITEALIRISVGVEDPDDLIADLDQALAAI</sequence>
<dbReference type="SUPFAM" id="SSF53383">
    <property type="entry name" value="PLP-dependent transferases"/>
    <property type="match status" value="1"/>
</dbReference>
<dbReference type="PANTHER" id="PTHR11808:SF86">
    <property type="entry name" value="METHIONINE GAMMA-LYASE"/>
    <property type="match status" value="1"/>
</dbReference>
<dbReference type="EMBL" id="CP118166">
    <property type="protein sequence ID" value="WDI31816.1"/>
    <property type="molecule type" value="Genomic_DNA"/>
</dbReference>
<dbReference type="Pfam" id="PF01053">
    <property type="entry name" value="Cys_Met_Meta_PP"/>
    <property type="match status" value="1"/>
</dbReference>
<dbReference type="CDD" id="cd00614">
    <property type="entry name" value="CGS_like"/>
    <property type="match status" value="1"/>
</dbReference>
<dbReference type="KEGG" id="hfl:PUV54_01270"/>
<comment type="similarity">
    <text evidence="4">Belongs to the trans-sulfuration enzymes family.</text>
</comment>
<proteinExistence type="inferred from homology"/>
<keyword evidence="2 3" id="KW-0663">Pyridoxal phosphate</keyword>
<feature type="modified residue" description="N6-(pyridoxal phosphate)lysine" evidence="3">
    <location>
        <position position="247"/>
    </location>
</feature>
<dbReference type="PANTHER" id="PTHR11808">
    <property type="entry name" value="TRANS-SULFURATION ENZYME FAMILY MEMBER"/>
    <property type="match status" value="1"/>
</dbReference>
<dbReference type="Gene3D" id="3.90.1150.10">
    <property type="entry name" value="Aspartate Aminotransferase, domain 1"/>
    <property type="match status" value="1"/>
</dbReference>
<evidence type="ECO:0000256" key="1">
    <source>
        <dbReference type="ARBA" id="ARBA00001933"/>
    </source>
</evidence>
<keyword evidence="6" id="KW-1185">Reference proteome</keyword>
<dbReference type="GO" id="GO:0009086">
    <property type="term" value="P:methionine biosynthetic process"/>
    <property type="evidence" value="ECO:0007669"/>
    <property type="project" value="UniProtKB-ARBA"/>
</dbReference>
<dbReference type="InterPro" id="IPR015422">
    <property type="entry name" value="PyrdxlP-dep_Trfase_small"/>
</dbReference>
<dbReference type="NCBIfam" id="NF005455">
    <property type="entry name" value="PRK07049.1"/>
    <property type="match status" value="1"/>
</dbReference>
<dbReference type="GO" id="GO:0019346">
    <property type="term" value="P:transsulfuration"/>
    <property type="evidence" value="ECO:0007669"/>
    <property type="project" value="InterPro"/>
</dbReference>
<dbReference type="InterPro" id="IPR015424">
    <property type="entry name" value="PyrdxlP-dep_Trfase"/>
</dbReference>
<evidence type="ECO:0000313" key="6">
    <source>
        <dbReference type="Proteomes" id="UP001214043"/>
    </source>
</evidence>
<evidence type="ECO:0000313" key="5">
    <source>
        <dbReference type="EMBL" id="WDI31816.1"/>
    </source>
</evidence>
<dbReference type="GO" id="GO:0016846">
    <property type="term" value="F:carbon-sulfur lyase activity"/>
    <property type="evidence" value="ECO:0007669"/>
    <property type="project" value="TreeGrafter"/>
</dbReference>
<dbReference type="PIRSF" id="PIRSF001434">
    <property type="entry name" value="CGS"/>
    <property type="match status" value="1"/>
</dbReference>
<dbReference type="RefSeq" id="WP_274493703.1">
    <property type="nucleotide sequence ID" value="NZ_CP118166.1"/>
</dbReference>
<dbReference type="Gene3D" id="3.40.640.10">
    <property type="entry name" value="Type I PLP-dependent aspartate aminotransferase-like (Major domain)"/>
    <property type="match status" value="1"/>
</dbReference>
<dbReference type="GO" id="GO:0005737">
    <property type="term" value="C:cytoplasm"/>
    <property type="evidence" value="ECO:0007669"/>
    <property type="project" value="TreeGrafter"/>
</dbReference>
<name>A0AAE9ZCC3_9PROT</name>
<accession>A0AAE9ZCC3</accession>
<dbReference type="FunFam" id="3.90.1150.10:FF:000033">
    <property type="entry name" value="Cystathionine gamma-synthase"/>
    <property type="match status" value="1"/>
</dbReference>
<evidence type="ECO:0000256" key="4">
    <source>
        <dbReference type="RuleBase" id="RU362118"/>
    </source>
</evidence>
<comment type="cofactor">
    <cofactor evidence="1 4">
        <name>pyridoxal 5'-phosphate</name>
        <dbReference type="ChEBI" id="CHEBI:597326"/>
    </cofactor>
</comment>
<dbReference type="FunFam" id="3.40.640.10:FF:000046">
    <property type="entry name" value="Cystathionine gamma-lyase"/>
    <property type="match status" value="1"/>
</dbReference>
<reference evidence="5" key="1">
    <citation type="submission" date="2023-02" db="EMBL/GenBank/DDBJ databases">
        <title>Genome sequence of Hyphococcus flavus.</title>
        <authorList>
            <person name="Rong J.-C."/>
            <person name="Zhao Q."/>
            <person name="Yi M."/>
            <person name="Wu J.-Y."/>
        </authorList>
    </citation>
    <scope>NUCLEOTIDE SEQUENCE</scope>
    <source>
        <strain evidence="5">MCCC 1K03223</strain>
    </source>
</reference>
<evidence type="ECO:0000256" key="2">
    <source>
        <dbReference type="ARBA" id="ARBA00022898"/>
    </source>
</evidence>
<dbReference type="PROSITE" id="PS00868">
    <property type="entry name" value="CYS_MET_METAB_PP"/>
    <property type="match status" value="1"/>
</dbReference>
<protein>
    <submittedName>
        <fullName evidence="5">Cystathionine gamma-synthase family protein</fullName>
    </submittedName>
</protein>
<organism evidence="5 6">
    <name type="scientific">Hyphococcus flavus</name>
    <dbReference type="NCBI Taxonomy" id="1866326"/>
    <lineage>
        <taxon>Bacteria</taxon>
        <taxon>Pseudomonadati</taxon>
        <taxon>Pseudomonadota</taxon>
        <taxon>Alphaproteobacteria</taxon>
        <taxon>Parvularculales</taxon>
        <taxon>Parvularculaceae</taxon>
        <taxon>Hyphococcus</taxon>
    </lineage>
</organism>
<gene>
    <name evidence="5" type="ORF">PUV54_01270</name>
</gene>
<dbReference type="GO" id="GO:0030170">
    <property type="term" value="F:pyridoxal phosphate binding"/>
    <property type="evidence" value="ECO:0007669"/>
    <property type="project" value="InterPro"/>
</dbReference>
<dbReference type="InterPro" id="IPR054542">
    <property type="entry name" value="Cys_met_metab_PP"/>
</dbReference>
<dbReference type="AlphaFoldDB" id="A0AAE9ZCC3"/>
<dbReference type="Proteomes" id="UP001214043">
    <property type="component" value="Chromosome"/>
</dbReference>
<dbReference type="InterPro" id="IPR000277">
    <property type="entry name" value="Cys/Met-Metab_PyrdxlP-dep_enz"/>
</dbReference>